<name>A0A8P0TCW1_CANLF</name>
<dbReference type="Gene3D" id="1.10.238.10">
    <property type="entry name" value="EF-hand"/>
    <property type="match status" value="1"/>
</dbReference>
<evidence type="ECO:0000256" key="3">
    <source>
        <dbReference type="SAM" id="MobiDB-lite"/>
    </source>
</evidence>
<feature type="compositionally biased region" description="Low complexity" evidence="3">
    <location>
        <begin position="94"/>
        <end position="108"/>
    </location>
</feature>
<sequence length="704" mass="77313">MRDEHRGYFGRSPAGLVLHTLWRLKSGSAGTAPPSCRRAAWGGSPGRRGHLRAAGNAALSGQTRGAAGCGARAGRPGQRREAETRRRWRRRLRPGPALAGVPVPAGPRELLRARAPARRRLPGEPRTARQGRRQHMMAGNPPPLARPRKPGPGEAQEEEEEVEEAGSVRPRAEMLQQAQELFLLCDKDAKGFITRHDLQGLQSDLPLTPEQLEAVFESLDQAHMGFLTAWEFCLGLGKFVGVESAQGALPSQAPEETFESGWSDVHGPGGSLEEEEEEEEEERVGQALEQLGVAPVLGEQRAVRTLWTRLQRERPELLGSFEDVLMRASACLEEAARERDSLEQALRRRESEHEREVRCLYEEMEQQLREQRQRLRTQDLPREERRGLLELELQNRDQELERAGLRQRELEQQLQARASEQLEAQAQNAQLWLAHEALRTQLEGAQEQLRRLEGDLQGRQEQTLRCLGAGEEAVPLGRALGGHGAGGEGGAGIAFGAQVRATSIPSPCPSPPSGSVWARVMGRRRSLPASRSPPPSCREVVAVSRNMQKEKLSLLRQLELLRCGLAQAPRGKGLGSTRELPAPHIPDHCLIPLGGSPSLCLSSIPPAAAPVGHLSSGVRESRAHIPHPGMLPLETSLNLGLPFPRELNTRLRDQRDACEAKRLGSGRRKALAVARPPGPTCCCCCCCSWARPPRRGSGHLPSAR</sequence>
<gene>
    <name evidence="5" type="primary">CRACR2B</name>
</gene>
<dbReference type="Ensembl" id="ENSCAFT00000087302.2">
    <property type="protein sequence ID" value="ENSCAFP00000061143.2"/>
    <property type="gene ID" value="ENSCAFG00000009553.6"/>
</dbReference>
<dbReference type="AlphaFoldDB" id="A0A8P0TCW1"/>
<feature type="domain" description="EF-hand" evidence="4">
    <location>
        <begin position="173"/>
        <end position="208"/>
    </location>
</feature>
<dbReference type="GO" id="GO:0005509">
    <property type="term" value="F:calcium ion binding"/>
    <property type="evidence" value="ECO:0007669"/>
    <property type="project" value="InterPro"/>
</dbReference>
<dbReference type="OrthoDB" id="9837699at2759"/>
<proteinExistence type="predicted"/>
<dbReference type="PANTHER" id="PTHR46311">
    <property type="entry name" value="CALCIUM-BINDING PROTEIN 8-RELATED"/>
    <property type="match status" value="1"/>
</dbReference>
<keyword evidence="2" id="KW-0175">Coiled coil</keyword>
<feature type="compositionally biased region" description="Low complexity" evidence="3">
    <location>
        <begin position="64"/>
        <end position="76"/>
    </location>
</feature>
<dbReference type="PANTHER" id="PTHR46311:SF3">
    <property type="entry name" value="CALCIUM-BINDING PROTEIN 8"/>
    <property type="match status" value="1"/>
</dbReference>
<dbReference type="FunFam" id="1.10.238.10:FF:000219">
    <property type="entry name" value="EF-hand calcium-binding domain-containing protein 4A"/>
    <property type="match status" value="1"/>
</dbReference>
<evidence type="ECO:0000256" key="2">
    <source>
        <dbReference type="SAM" id="Coils"/>
    </source>
</evidence>
<dbReference type="InterPro" id="IPR011992">
    <property type="entry name" value="EF-hand-dom_pair"/>
</dbReference>
<feature type="compositionally biased region" description="Acidic residues" evidence="3">
    <location>
        <begin position="272"/>
        <end position="282"/>
    </location>
</feature>
<feature type="compositionally biased region" description="Acidic residues" evidence="3">
    <location>
        <begin position="155"/>
        <end position="164"/>
    </location>
</feature>
<organism evidence="5 6">
    <name type="scientific">Canis lupus familiaris</name>
    <name type="common">Dog</name>
    <name type="synonym">Canis familiaris</name>
    <dbReference type="NCBI Taxonomy" id="9615"/>
    <lineage>
        <taxon>Eukaryota</taxon>
        <taxon>Metazoa</taxon>
        <taxon>Chordata</taxon>
        <taxon>Craniata</taxon>
        <taxon>Vertebrata</taxon>
        <taxon>Euteleostomi</taxon>
        <taxon>Mammalia</taxon>
        <taxon>Eutheria</taxon>
        <taxon>Laurasiatheria</taxon>
        <taxon>Carnivora</taxon>
        <taxon>Caniformia</taxon>
        <taxon>Canidae</taxon>
        <taxon>Canis</taxon>
    </lineage>
</organism>
<evidence type="ECO:0000256" key="1">
    <source>
        <dbReference type="ARBA" id="ARBA00022737"/>
    </source>
</evidence>
<keyword evidence="1" id="KW-0677">Repeat</keyword>
<dbReference type="PROSITE" id="PS50222">
    <property type="entry name" value="EF_HAND_2"/>
    <property type="match status" value="1"/>
</dbReference>
<feature type="region of interest" description="Disordered" evidence="3">
    <location>
        <begin position="250"/>
        <end position="282"/>
    </location>
</feature>
<dbReference type="SUPFAM" id="SSF47473">
    <property type="entry name" value="EF-hand"/>
    <property type="match status" value="1"/>
</dbReference>
<reference evidence="5" key="2">
    <citation type="submission" date="2025-08" db="UniProtKB">
        <authorList>
            <consortium name="Ensembl"/>
        </authorList>
    </citation>
    <scope>IDENTIFICATION</scope>
</reference>
<accession>A0A8P0TCW1</accession>
<reference evidence="5 6" key="1">
    <citation type="journal article" date="2005" name="Nature">
        <title>Genome sequence, comparative analysis and haplotype structure of the domestic dog.</title>
        <authorList>
            <consortium name="Broad Sequencing Platform"/>
            <person name="Lindblad-Toh K."/>
            <person name="Wade C.M."/>
            <person name="Mikkelsen T.S."/>
            <person name="Karlsson E.K."/>
            <person name="Jaffe D.B."/>
            <person name="Kamal M."/>
            <person name="Clamp M."/>
            <person name="Chang J.L."/>
            <person name="Kulbokas E.J. III"/>
            <person name="Zody M.C."/>
            <person name="Mauceli E."/>
            <person name="Xie X."/>
            <person name="Breen M."/>
            <person name="Wayne R.K."/>
            <person name="Ostrander E.A."/>
            <person name="Ponting C.P."/>
            <person name="Galibert F."/>
            <person name="Smith D.R."/>
            <person name="DeJong P.J."/>
            <person name="Kirkness E."/>
            <person name="Alvarez P."/>
            <person name="Biagi T."/>
            <person name="Brockman W."/>
            <person name="Butler J."/>
            <person name="Chin C.W."/>
            <person name="Cook A."/>
            <person name="Cuff J."/>
            <person name="Daly M.J."/>
            <person name="DeCaprio D."/>
            <person name="Gnerre S."/>
            <person name="Grabherr M."/>
            <person name="Kellis M."/>
            <person name="Kleber M."/>
            <person name="Bardeleben C."/>
            <person name="Goodstadt L."/>
            <person name="Heger A."/>
            <person name="Hitte C."/>
            <person name="Kim L."/>
            <person name="Koepfli K.P."/>
            <person name="Parker H.G."/>
            <person name="Pollinger J.P."/>
            <person name="Searle S.M."/>
            <person name="Sutter N.B."/>
            <person name="Thomas R."/>
            <person name="Webber C."/>
            <person name="Baldwin J."/>
            <person name="Abebe A."/>
            <person name="Abouelleil A."/>
            <person name="Aftuck L."/>
            <person name="Ait-Zahra M."/>
            <person name="Aldredge T."/>
            <person name="Allen N."/>
            <person name="An P."/>
            <person name="Anderson S."/>
            <person name="Antoine C."/>
            <person name="Arachchi H."/>
            <person name="Aslam A."/>
            <person name="Ayotte L."/>
            <person name="Bachantsang P."/>
            <person name="Barry A."/>
            <person name="Bayul T."/>
            <person name="Benamara M."/>
            <person name="Berlin A."/>
            <person name="Bessette D."/>
            <person name="Blitshteyn B."/>
            <person name="Bloom T."/>
            <person name="Blye J."/>
            <person name="Boguslavskiy L."/>
            <person name="Bonnet C."/>
            <person name="Boukhgalter B."/>
            <person name="Brown A."/>
            <person name="Cahill P."/>
            <person name="Calixte N."/>
            <person name="Camarata J."/>
            <person name="Cheshatsang Y."/>
            <person name="Chu J."/>
            <person name="Citroen M."/>
            <person name="Collymore A."/>
            <person name="Cooke P."/>
            <person name="Dawoe T."/>
            <person name="Daza R."/>
            <person name="Decktor K."/>
            <person name="DeGray S."/>
            <person name="Dhargay N."/>
            <person name="Dooley K."/>
            <person name="Dooley K."/>
            <person name="Dorje P."/>
            <person name="Dorjee K."/>
            <person name="Dorris L."/>
            <person name="Duffey N."/>
            <person name="Dupes A."/>
            <person name="Egbiremolen O."/>
            <person name="Elong R."/>
            <person name="Falk J."/>
            <person name="Farina A."/>
            <person name="Faro S."/>
            <person name="Ferguson D."/>
            <person name="Ferreira P."/>
            <person name="Fisher S."/>
            <person name="FitzGerald M."/>
            <person name="Foley K."/>
            <person name="Foley C."/>
            <person name="Franke A."/>
            <person name="Friedrich D."/>
            <person name="Gage D."/>
            <person name="Garber M."/>
            <person name="Gearin G."/>
            <person name="Giannoukos G."/>
            <person name="Goode T."/>
            <person name="Goyette A."/>
            <person name="Graham J."/>
            <person name="Grandbois E."/>
            <person name="Gyaltsen K."/>
            <person name="Hafez N."/>
            <person name="Hagopian D."/>
            <person name="Hagos B."/>
            <person name="Hall J."/>
            <person name="Healy C."/>
            <person name="Hegarty R."/>
            <person name="Honan T."/>
            <person name="Horn A."/>
            <person name="Houde N."/>
            <person name="Hughes L."/>
            <person name="Hunnicutt L."/>
            <person name="Husby M."/>
            <person name="Jester B."/>
            <person name="Jones C."/>
            <person name="Kamat A."/>
            <person name="Kanga B."/>
            <person name="Kells C."/>
            <person name="Khazanovich D."/>
            <person name="Kieu A.C."/>
            <person name="Kisner P."/>
            <person name="Kumar M."/>
            <person name="Lance K."/>
            <person name="Landers T."/>
            <person name="Lara M."/>
            <person name="Lee W."/>
            <person name="Leger J.P."/>
            <person name="Lennon N."/>
            <person name="Leuper L."/>
            <person name="LeVine S."/>
            <person name="Liu J."/>
            <person name="Liu X."/>
            <person name="Lokyitsang Y."/>
            <person name="Lokyitsang T."/>
            <person name="Lui A."/>
            <person name="Macdonald J."/>
            <person name="Major J."/>
            <person name="Marabella R."/>
            <person name="Maru K."/>
            <person name="Matthews C."/>
            <person name="McDonough S."/>
            <person name="Mehta T."/>
            <person name="Meldrim J."/>
            <person name="Melnikov A."/>
            <person name="Meneus L."/>
            <person name="Mihalev A."/>
            <person name="Mihova T."/>
            <person name="Miller K."/>
            <person name="Mittelman R."/>
            <person name="Mlenga V."/>
            <person name="Mulrain L."/>
            <person name="Munson G."/>
            <person name="Navidi A."/>
            <person name="Naylor J."/>
            <person name="Nguyen T."/>
            <person name="Nguyen N."/>
            <person name="Nguyen C."/>
            <person name="Nguyen T."/>
            <person name="Nicol R."/>
            <person name="Norbu N."/>
            <person name="Norbu C."/>
            <person name="Novod N."/>
            <person name="Nyima T."/>
            <person name="Olandt P."/>
            <person name="O'Neill B."/>
            <person name="O'Neill K."/>
            <person name="Osman S."/>
            <person name="Oyono L."/>
            <person name="Patti C."/>
            <person name="Perrin D."/>
            <person name="Phunkhang P."/>
            <person name="Pierre F."/>
            <person name="Priest M."/>
            <person name="Rachupka A."/>
            <person name="Raghuraman S."/>
            <person name="Rameau R."/>
            <person name="Ray V."/>
            <person name="Raymond C."/>
            <person name="Rege F."/>
            <person name="Rise C."/>
            <person name="Rogers J."/>
            <person name="Rogov P."/>
            <person name="Sahalie J."/>
            <person name="Settipalli S."/>
            <person name="Sharpe T."/>
            <person name="Shea T."/>
            <person name="Sheehan M."/>
            <person name="Sherpa N."/>
            <person name="Shi J."/>
            <person name="Shih D."/>
            <person name="Sloan J."/>
            <person name="Smith C."/>
            <person name="Sparrow T."/>
            <person name="Stalker J."/>
            <person name="Stange-Thomann N."/>
            <person name="Stavropoulos S."/>
            <person name="Stone C."/>
            <person name="Stone S."/>
            <person name="Sykes S."/>
            <person name="Tchuinga P."/>
            <person name="Tenzing P."/>
            <person name="Tesfaye S."/>
            <person name="Thoulutsang D."/>
            <person name="Thoulutsang Y."/>
            <person name="Topham K."/>
            <person name="Topping I."/>
            <person name="Tsamla T."/>
            <person name="Vassiliev H."/>
            <person name="Venkataraman V."/>
            <person name="Vo A."/>
            <person name="Wangchuk T."/>
            <person name="Wangdi T."/>
            <person name="Weiand M."/>
            <person name="Wilkinson J."/>
            <person name="Wilson A."/>
            <person name="Yadav S."/>
            <person name="Yang S."/>
            <person name="Yang X."/>
            <person name="Young G."/>
            <person name="Yu Q."/>
            <person name="Zainoun J."/>
            <person name="Zembek L."/>
            <person name="Zimmer A."/>
            <person name="Lander E.S."/>
        </authorList>
    </citation>
    <scope>NUCLEOTIDE SEQUENCE [LARGE SCALE GENOMIC DNA]</scope>
    <source>
        <strain evidence="5">Boxer</strain>
    </source>
</reference>
<dbReference type="InterPro" id="IPR051111">
    <property type="entry name" value="Ca-binding_regulatory"/>
</dbReference>
<evidence type="ECO:0000259" key="4">
    <source>
        <dbReference type="PROSITE" id="PS50222"/>
    </source>
</evidence>
<evidence type="ECO:0000313" key="5">
    <source>
        <dbReference type="Ensembl" id="ENSCAFP00000061143.2"/>
    </source>
</evidence>
<dbReference type="Proteomes" id="UP000002254">
    <property type="component" value="Chromosome 18"/>
</dbReference>
<protein>
    <submittedName>
        <fullName evidence="5">Calcium release activated channel regulator 2B</fullName>
    </submittedName>
</protein>
<dbReference type="InterPro" id="IPR002048">
    <property type="entry name" value="EF_hand_dom"/>
</dbReference>
<feature type="region of interest" description="Disordered" evidence="3">
    <location>
        <begin position="61"/>
        <end position="169"/>
    </location>
</feature>
<feature type="coiled-coil region" evidence="2">
    <location>
        <begin position="325"/>
        <end position="462"/>
    </location>
</feature>
<evidence type="ECO:0000313" key="6">
    <source>
        <dbReference type="Proteomes" id="UP000002254"/>
    </source>
</evidence>